<dbReference type="PANTHER" id="PTHR42782:SF4">
    <property type="entry name" value="DUF455 DOMAIN-CONTAINING PROTEIN"/>
    <property type="match status" value="1"/>
</dbReference>
<evidence type="ECO:0000313" key="2">
    <source>
        <dbReference type="Proteomes" id="UP000255335"/>
    </source>
</evidence>
<dbReference type="PANTHER" id="PTHR42782">
    <property type="entry name" value="SI:CH73-314G15.3"/>
    <property type="match status" value="1"/>
</dbReference>
<protein>
    <submittedName>
        <fullName evidence="1">Uncharacterized protein conserved in bacteria</fullName>
    </submittedName>
</protein>
<dbReference type="InterPro" id="IPR007402">
    <property type="entry name" value="DUF455"/>
</dbReference>
<dbReference type="Pfam" id="PF04305">
    <property type="entry name" value="DUF455"/>
    <property type="match status" value="1"/>
</dbReference>
<evidence type="ECO:0000313" key="1">
    <source>
        <dbReference type="EMBL" id="STP09142.1"/>
    </source>
</evidence>
<dbReference type="CDD" id="cd00657">
    <property type="entry name" value="Ferritin_like"/>
    <property type="match status" value="1"/>
</dbReference>
<accession>A0A377JQ27</accession>
<dbReference type="InterPro" id="IPR011197">
    <property type="entry name" value="UCP012318"/>
</dbReference>
<reference evidence="1 2" key="1">
    <citation type="submission" date="2018-06" db="EMBL/GenBank/DDBJ databases">
        <authorList>
            <consortium name="Pathogen Informatics"/>
            <person name="Doyle S."/>
        </authorList>
    </citation>
    <scope>NUCLEOTIDE SEQUENCE [LARGE SCALE GENOMIC DNA]</scope>
    <source>
        <strain evidence="1 2">NCTC12221</strain>
    </source>
</reference>
<name>A0A377JQ27_9HELI</name>
<organism evidence="1 2">
    <name type="scientific">Helicobacter cinaedi</name>
    <dbReference type="NCBI Taxonomy" id="213"/>
    <lineage>
        <taxon>Bacteria</taxon>
        <taxon>Pseudomonadati</taxon>
        <taxon>Campylobacterota</taxon>
        <taxon>Epsilonproteobacteria</taxon>
        <taxon>Campylobacterales</taxon>
        <taxon>Helicobacteraceae</taxon>
        <taxon>Helicobacter</taxon>
    </lineage>
</organism>
<dbReference type="PIRSF" id="PIRSF012318">
    <property type="entry name" value="UCP012318"/>
    <property type="match status" value="1"/>
</dbReference>
<gene>
    <name evidence="1" type="ORF">NCTC12221_00577</name>
</gene>
<dbReference type="EMBL" id="UGHZ01000001">
    <property type="protein sequence ID" value="STP09142.1"/>
    <property type="molecule type" value="Genomic_DNA"/>
</dbReference>
<dbReference type="Proteomes" id="UP000255335">
    <property type="component" value="Unassembled WGS sequence"/>
</dbReference>
<dbReference type="AlphaFoldDB" id="A0A377JQ27"/>
<dbReference type="InterPro" id="IPR009078">
    <property type="entry name" value="Ferritin-like_SF"/>
</dbReference>
<dbReference type="RefSeq" id="WP_115025900.1">
    <property type="nucleotide sequence ID" value="NZ_UGHZ01000001.1"/>
</dbReference>
<proteinExistence type="predicted"/>
<sequence>MDFTLIFEAMIAQSPEAKLKLIANIEQMAQELLESENLPSNTLDSYYLESSFQTQEIQHFFNDFHSPIRPLQSPSYQRFCTITHPTKIRRPRHIKSVQSLAKVLHSIVHIEYSAIDLSLDAMYRFRHLPLQYYRDWLIVALQEANHFRLLLDSLHSLGYEYGDFAVHSQLFDAQSATQDFRDRMALLHRGLEANGLDANPFVVAKIERFEHESIPQILQTLEIILHDEIEHVRKGDFWWRYANTKTSPEDFLAILQNFKQFHSVPKILNHKARLQAGFSAEELKCLTHLYSTNS</sequence>
<dbReference type="SUPFAM" id="SSF47240">
    <property type="entry name" value="Ferritin-like"/>
    <property type="match status" value="1"/>
</dbReference>